<dbReference type="AlphaFoldDB" id="A0A8R1DGZ1"/>
<feature type="compositionally biased region" description="Polar residues" evidence="1">
    <location>
        <begin position="256"/>
        <end position="265"/>
    </location>
</feature>
<protein>
    <recommendedName>
        <fullName evidence="4">Chondroitin proteoglycan 4 domain-containing protein</fullName>
    </recommendedName>
</protein>
<feature type="region of interest" description="Disordered" evidence="1">
    <location>
        <begin position="232"/>
        <end position="265"/>
    </location>
</feature>
<organism evidence="2 3">
    <name type="scientific">Caenorhabditis japonica</name>
    <dbReference type="NCBI Taxonomy" id="281687"/>
    <lineage>
        <taxon>Eukaryota</taxon>
        <taxon>Metazoa</taxon>
        <taxon>Ecdysozoa</taxon>
        <taxon>Nematoda</taxon>
        <taxon>Chromadorea</taxon>
        <taxon>Rhabditida</taxon>
        <taxon>Rhabditina</taxon>
        <taxon>Rhabditomorpha</taxon>
        <taxon>Rhabditoidea</taxon>
        <taxon>Rhabditidae</taxon>
        <taxon>Peloderinae</taxon>
        <taxon>Caenorhabditis</taxon>
    </lineage>
</organism>
<sequence>MKIPEISGQFECIQDSVGDLQQECEKMCSVQADVLENAAKNSADQLLSMEKMCNATTCLAFCYETSLPKYCDIGEDNLFDTIFSQLESLQEQPGIFGYLKKDEPKKTGVAKLLGLMMPEGCDAEKLKIKLPKKVAVPDTATPKSVGPAKKAAASDKLAEVQKNATTVVPELAPEILLKAKAGNLSSAAIMINGKVQTLQCQVLDSHGNSQNAPDFESLAEILATHFNKKTMEKVPTDRAEKKEEDTSKRSCRDVATRQQESENTNSGSTIAVSALVWLIAICI</sequence>
<dbReference type="OMA" id="YWAWETA"/>
<dbReference type="EnsemblMetazoa" id="CJA02197a.1">
    <property type="protein sequence ID" value="CJA02197a.1"/>
    <property type="gene ID" value="WBGene00121401"/>
</dbReference>
<evidence type="ECO:0000256" key="1">
    <source>
        <dbReference type="SAM" id="MobiDB-lite"/>
    </source>
</evidence>
<dbReference type="Proteomes" id="UP000005237">
    <property type="component" value="Unassembled WGS sequence"/>
</dbReference>
<keyword evidence="3" id="KW-1185">Reference proteome</keyword>
<name>A0A8R1DGZ1_CAEJA</name>
<evidence type="ECO:0000313" key="2">
    <source>
        <dbReference type="EnsemblMetazoa" id="CJA02197a.1"/>
    </source>
</evidence>
<proteinExistence type="predicted"/>
<evidence type="ECO:0000313" key="3">
    <source>
        <dbReference type="Proteomes" id="UP000005237"/>
    </source>
</evidence>
<evidence type="ECO:0008006" key="4">
    <source>
        <dbReference type="Google" id="ProtNLM"/>
    </source>
</evidence>
<reference evidence="2" key="2">
    <citation type="submission" date="2022-06" db="UniProtKB">
        <authorList>
            <consortium name="EnsemblMetazoa"/>
        </authorList>
    </citation>
    <scope>IDENTIFICATION</scope>
    <source>
        <strain evidence="2">DF5081</strain>
    </source>
</reference>
<accession>A0A8R1DGZ1</accession>
<reference evidence="3" key="1">
    <citation type="submission" date="2010-08" db="EMBL/GenBank/DDBJ databases">
        <authorList>
            <consortium name="Caenorhabditis japonica Sequencing Consortium"/>
            <person name="Wilson R.K."/>
        </authorList>
    </citation>
    <scope>NUCLEOTIDE SEQUENCE [LARGE SCALE GENOMIC DNA]</scope>
    <source>
        <strain evidence="3">DF5081</strain>
    </source>
</reference>
<feature type="compositionally biased region" description="Basic and acidic residues" evidence="1">
    <location>
        <begin position="232"/>
        <end position="255"/>
    </location>
</feature>